<dbReference type="EMBL" id="SOBG01000005">
    <property type="protein sequence ID" value="TDT69818.1"/>
    <property type="molecule type" value="Genomic_DNA"/>
</dbReference>
<dbReference type="InterPro" id="IPR036388">
    <property type="entry name" value="WH-like_DNA-bd_sf"/>
</dbReference>
<dbReference type="InterPro" id="IPR003783">
    <property type="entry name" value="Regulatory_RecX"/>
</dbReference>
<evidence type="ECO:0000256" key="3">
    <source>
        <dbReference type="ARBA" id="ARBA00018111"/>
    </source>
</evidence>
<evidence type="ECO:0000256" key="1">
    <source>
        <dbReference type="ARBA" id="ARBA00004496"/>
    </source>
</evidence>
<evidence type="ECO:0000256" key="2">
    <source>
        <dbReference type="ARBA" id="ARBA00009695"/>
    </source>
</evidence>
<dbReference type="GO" id="GO:0006282">
    <property type="term" value="P:regulation of DNA repair"/>
    <property type="evidence" value="ECO:0007669"/>
    <property type="project" value="UniProtKB-UniRule"/>
</dbReference>
<comment type="subcellular location">
    <subcellularLocation>
        <location evidence="1 5">Cytoplasm</location>
    </subcellularLocation>
</comment>
<dbReference type="GO" id="GO:0005737">
    <property type="term" value="C:cytoplasm"/>
    <property type="evidence" value="ECO:0007669"/>
    <property type="project" value="UniProtKB-SubCell"/>
</dbReference>
<comment type="function">
    <text evidence="5">Modulates RecA activity.</text>
</comment>
<keyword evidence="9" id="KW-1185">Reference proteome</keyword>
<evidence type="ECO:0000313" key="8">
    <source>
        <dbReference type="EMBL" id="TDT69818.1"/>
    </source>
</evidence>
<evidence type="ECO:0000313" key="9">
    <source>
        <dbReference type="Proteomes" id="UP000294678"/>
    </source>
</evidence>
<proteinExistence type="inferred from homology"/>
<evidence type="ECO:0000256" key="6">
    <source>
        <dbReference type="SAM" id="Coils"/>
    </source>
</evidence>
<dbReference type="InterPro" id="IPR053925">
    <property type="entry name" value="RecX_HTH_3rd"/>
</dbReference>
<dbReference type="HAMAP" id="MF_01114">
    <property type="entry name" value="RecX"/>
    <property type="match status" value="1"/>
</dbReference>
<evidence type="ECO:0000256" key="4">
    <source>
        <dbReference type="ARBA" id="ARBA00022490"/>
    </source>
</evidence>
<dbReference type="PANTHER" id="PTHR33602:SF1">
    <property type="entry name" value="REGULATORY PROTEIN RECX FAMILY PROTEIN"/>
    <property type="match status" value="1"/>
</dbReference>
<feature type="coiled-coil region" evidence="6">
    <location>
        <begin position="114"/>
        <end position="165"/>
    </location>
</feature>
<evidence type="ECO:0000256" key="5">
    <source>
        <dbReference type="HAMAP-Rule" id="MF_01114"/>
    </source>
</evidence>
<evidence type="ECO:0000259" key="7">
    <source>
        <dbReference type="Pfam" id="PF21981"/>
    </source>
</evidence>
<gene>
    <name evidence="5" type="primary">recX</name>
    <name evidence="8" type="ORF">EV215_1360</name>
</gene>
<dbReference type="RefSeq" id="WP_134113229.1">
    <property type="nucleotide sequence ID" value="NZ_SOBG01000005.1"/>
</dbReference>
<protein>
    <recommendedName>
        <fullName evidence="3 5">Regulatory protein RecX</fullName>
    </recommendedName>
</protein>
<name>A0AA46DYA6_9FUSO</name>
<comment type="caution">
    <text evidence="8">The sequence shown here is derived from an EMBL/GenBank/DDBJ whole genome shotgun (WGS) entry which is preliminary data.</text>
</comment>
<dbReference type="PANTHER" id="PTHR33602">
    <property type="entry name" value="REGULATORY PROTEIN RECX FAMILY PROTEIN"/>
    <property type="match status" value="1"/>
</dbReference>
<keyword evidence="4 5" id="KW-0963">Cytoplasm</keyword>
<comment type="similarity">
    <text evidence="2 5">Belongs to the RecX family.</text>
</comment>
<dbReference type="Proteomes" id="UP000294678">
    <property type="component" value="Unassembled WGS sequence"/>
</dbReference>
<dbReference type="Gene3D" id="1.10.10.10">
    <property type="entry name" value="Winged helix-like DNA-binding domain superfamily/Winged helix DNA-binding domain"/>
    <property type="match status" value="1"/>
</dbReference>
<dbReference type="Pfam" id="PF21981">
    <property type="entry name" value="RecX_HTH3"/>
    <property type="match status" value="1"/>
</dbReference>
<reference evidence="8 9" key="1">
    <citation type="submission" date="2019-03" db="EMBL/GenBank/DDBJ databases">
        <title>Genomic Encyclopedia of Type Strains, Phase IV (KMG-IV): sequencing the most valuable type-strain genomes for metagenomic binning, comparative biology and taxonomic classification.</title>
        <authorList>
            <person name="Goeker M."/>
        </authorList>
    </citation>
    <scope>NUCLEOTIDE SEQUENCE [LARGE SCALE GENOMIC DNA]</scope>
    <source>
        <strain evidence="8 9">DSM 100055</strain>
    </source>
</reference>
<keyword evidence="6" id="KW-0175">Coiled coil</keyword>
<dbReference type="AlphaFoldDB" id="A0AA46DYA6"/>
<feature type="domain" description="RecX third three-helical" evidence="7">
    <location>
        <begin position="149"/>
        <end position="181"/>
    </location>
</feature>
<sequence>MKKFYLKRNKIVIDDKEYYISNDIIYELNLIKKESVSEEEYRIIIKSIIKSRALYYLSKRDYLKKELKYKLETKFFVEKKIIEEIIDELEKIGYIDDRSFIKSYIKNKNSSIEKKKYELSIKGAEKKILEEEIKELREEIKENEYKNIRKNLRKVRNREKNKQIEYLMRKGFKYEDIKTILKEER</sequence>
<accession>A0AA46DYA6</accession>
<organism evidence="8 9">
    <name type="scientific">Hypnocyclicus thermotrophus</name>
    <dbReference type="NCBI Taxonomy" id="1627895"/>
    <lineage>
        <taxon>Bacteria</taxon>
        <taxon>Fusobacteriati</taxon>
        <taxon>Fusobacteriota</taxon>
        <taxon>Fusobacteriia</taxon>
        <taxon>Fusobacteriales</taxon>
        <taxon>Fusobacteriaceae</taxon>
        <taxon>Hypnocyclicus</taxon>
    </lineage>
</organism>